<evidence type="ECO:0000256" key="2">
    <source>
        <dbReference type="ARBA" id="ARBA00005811"/>
    </source>
</evidence>
<protein>
    <submittedName>
        <fullName evidence="9">Biopolymer transporter ExbD</fullName>
    </submittedName>
</protein>
<dbReference type="Proteomes" id="UP001526426">
    <property type="component" value="Unassembled WGS sequence"/>
</dbReference>
<dbReference type="InterPro" id="IPR003400">
    <property type="entry name" value="ExbD"/>
</dbReference>
<evidence type="ECO:0000313" key="9">
    <source>
        <dbReference type="EMBL" id="MCW6036602.1"/>
    </source>
</evidence>
<evidence type="ECO:0000256" key="8">
    <source>
        <dbReference type="SAM" id="Phobius"/>
    </source>
</evidence>
<gene>
    <name evidence="9" type="ORF">K4A83_10050</name>
</gene>
<proteinExistence type="inferred from homology"/>
<keyword evidence="7" id="KW-0653">Protein transport</keyword>
<dbReference type="PANTHER" id="PTHR30558">
    <property type="entry name" value="EXBD MEMBRANE COMPONENT OF PMF-DRIVEN MACROMOLECULE IMPORT SYSTEM"/>
    <property type="match status" value="1"/>
</dbReference>
<evidence type="ECO:0000256" key="5">
    <source>
        <dbReference type="ARBA" id="ARBA00022989"/>
    </source>
</evidence>
<dbReference type="Pfam" id="PF02472">
    <property type="entry name" value="ExbD"/>
    <property type="match status" value="1"/>
</dbReference>
<dbReference type="PANTHER" id="PTHR30558:SF3">
    <property type="entry name" value="BIOPOLYMER TRANSPORT PROTEIN EXBD-RELATED"/>
    <property type="match status" value="1"/>
</dbReference>
<keyword evidence="10" id="KW-1185">Reference proteome</keyword>
<evidence type="ECO:0000256" key="4">
    <source>
        <dbReference type="ARBA" id="ARBA00022692"/>
    </source>
</evidence>
<comment type="similarity">
    <text evidence="2 7">Belongs to the ExbD/TolR family.</text>
</comment>
<reference evidence="9 10" key="1">
    <citation type="submission" date="2021-08" db="EMBL/GenBank/DDBJ databases">
        <title>Draft genome sequence of Spirulina subsalsa with high tolerance to salinity and hype-accumulation of phycocyanin.</title>
        <authorList>
            <person name="Pei H."/>
            <person name="Jiang L."/>
        </authorList>
    </citation>
    <scope>NUCLEOTIDE SEQUENCE [LARGE SCALE GENOMIC DNA]</scope>
    <source>
        <strain evidence="9 10">FACHB-351</strain>
    </source>
</reference>
<keyword evidence="4 7" id="KW-0812">Transmembrane</keyword>
<evidence type="ECO:0000313" key="10">
    <source>
        <dbReference type="Proteomes" id="UP001526426"/>
    </source>
</evidence>
<evidence type="ECO:0000256" key="7">
    <source>
        <dbReference type="RuleBase" id="RU003879"/>
    </source>
</evidence>
<comment type="subcellular location">
    <subcellularLocation>
        <location evidence="1">Cell membrane</location>
        <topology evidence="1">Single-pass membrane protein</topology>
    </subcellularLocation>
    <subcellularLocation>
        <location evidence="7">Cell membrane</location>
        <topology evidence="7">Single-pass type II membrane protein</topology>
    </subcellularLocation>
</comment>
<evidence type="ECO:0000256" key="6">
    <source>
        <dbReference type="ARBA" id="ARBA00023136"/>
    </source>
</evidence>
<feature type="transmembrane region" description="Helical" evidence="8">
    <location>
        <begin position="15"/>
        <end position="36"/>
    </location>
</feature>
<keyword evidence="5 8" id="KW-1133">Transmembrane helix</keyword>
<sequence>MRLPEEPERPFTINLIPMIDVIFGILAFFVLASLYLTRWESFPVNLPSATTGNQTSEEVILLTIGADGRMALNGQGVTLGEIQAKVATLGGERVVLIQGDELVPHGFVVRVMDELRQVPGVRLAIAVQPENGNQ</sequence>
<organism evidence="9 10">
    <name type="scientific">Spirulina subsalsa FACHB-351</name>
    <dbReference type="NCBI Taxonomy" id="234711"/>
    <lineage>
        <taxon>Bacteria</taxon>
        <taxon>Bacillati</taxon>
        <taxon>Cyanobacteriota</taxon>
        <taxon>Cyanophyceae</taxon>
        <taxon>Spirulinales</taxon>
        <taxon>Spirulinaceae</taxon>
        <taxon>Spirulina</taxon>
    </lineage>
</organism>
<keyword evidence="3" id="KW-1003">Cell membrane</keyword>
<evidence type="ECO:0000256" key="3">
    <source>
        <dbReference type="ARBA" id="ARBA00022475"/>
    </source>
</evidence>
<name>A0ABT3L571_9CYAN</name>
<dbReference type="EMBL" id="JAIHOM010000041">
    <property type="protein sequence ID" value="MCW6036602.1"/>
    <property type="molecule type" value="Genomic_DNA"/>
</dbReference>
<keyword evidence="6 8" id="KW-0472">Membrane</keyword>
<accession>A0ABT3L571</accession>
<dbReference type="RefSeq" id="WP_265264378.1">
    <property type="nucleotide sequence ID" value="NZ_JAIHOM010000041.1"/>
</dbReference>
<comment type="caution">
    <text evidence="9">The sequence shown here is derived from an EMBL/GenBank/DDBJ whole genome shotgun (WGS) entry which is preliminary data.</text>
</comment>
<keyword evidence="7" id="KW-0813">Transport</keyword>
<dbReference type="Gene3D" id="3.30.420.270">
    <property type="match status" value="1"/>
</dbReference>
<evidence type="ECO:0000256" key="1">
    <source>
        <dbReference type="ARBA" id="ARBA00004162"/>
    </source>
</evidence>